<dbReference type="GO" id="GO:0016042">
    <property type="term" value="P:lipid catabolic process"/>
    <property type="evidence" value="ECO:0007669"/>
    <property type="project" value="UniProtKB-KW"/>
</dbReference>
<dbReference type="Pfam" id="PF06911">
    <property type="entry name" value="Senescence"/>
    <property type="match status" value="1"/>
</dbReference>
<dbReference type="AlphaFoldDB" id="A0A090XCV0"/>
<keyword evidence="5" id="KW-0963">Cytoplasm</keyword>
<keyword evidence="4" id="KW-0813">Transport</keyword>
<evidence type="ECO:0000256" key="12">
    <source>
        <dbReference type="ARBA" id="ARBA00023055"/>
    </source>
</evidence>
<accession>A0A090XCV0</accession>
<keyword evidence="7" id="KW-0597">Phosphoprotein</keyword>
<evidence type="ECO:0000313" key="19">
    <source>
        <dbReference type="EMBL" id="JAC94369.1"/>
    </source>
</evidence>
<evidence type="ECO:0000256" key="7">
    <source>
        <dbReference type="ARBA" id="ARBA00022553"/>
    </source>
</evidence>
<keyword evidence="13" id="KW-0443">Lipid metabolism</keyword>
<keyword evidence="11" id="KW-0007">Acetylation</keyword>
<dbReference type="GO" id="GO:0005811">
    <property type="term" value="C:lipid droplet"/>
    <property type="evidence" value="ECO:0007669"/>
    <property type="project" value="UniProtKB-SubCell"/>
</dbReference>
<evidence type="ECO:0000256" key="8">
    <source>
        <dbReference type="ARBA" id="ARBA00022677"/>
    </source>
</evidence>
<comment type="subcellular location">
    <subcellularLocation>
        <location evidence="2">Cytoplasm</location>
    </subcellularLocation>
    <subcellularLocation>
        <location evidence="3">Lipid droplet</location>
    </subcellularLocation>
    <subcellularLocation>
        <location evidence="1">Midbody</location>
    </subcellularLocation>
</comment>
<dbReference type="EMBL" id="GBIH01000341">
    <property type="protein sequence ID" value="JAC94369.1"/>
    <property type="molecule type" value="mRNA"/>
</dbReference>
<evidence type="ECO:0000256" key="15">
    <source>
        <dbReference type="ARBA" id="ARBA00054810"/>
    </source>
</evidence>
<feature type="non-terminal residue" evidence="19">
    <location>
        <position position="1"/>
    </location>
</feature>
<dbReference type="GO" id="GO:0030514">
    <property type="term" value="P:negative regulation of BMP signaling pathway"/>
    <property type="evidence" value="ECO:0007669"/>
    <property type="project" value="TreeGrafter"/>
</dbReference>
<keyword evidence="14" id="KW-0446">Lipid-binding</keyword>
<evidence type="ECO:0000256" key="5">
    <source>
        <dbReference type="ARBA" id="ARBA00022490"/>
    </source>
</evidence>
<evidence type="ECO:0000256" key="3">
    <source>
        <dbReference type="ARBA" id="ARBA00004502"/>
    </source>
</evidence>
<evidence type="ECO:0000256" key="6">
    <source>
        <dbReference type="ARBA" id="ARBA00022499"/>
    </source>
</evidence>
<reference evidence="19" key="1">
    <citation type="journal article" date="2015" name="PLoS Negl. Trop. Dis.">
        <title>Deep Sequencing Analysis of the Ixodes ricinus Haemocytome.</title>
        <authorList>
            <person name="Kotsyfakis M."/>
            <person name="Kopacek P."/>
            <person name="Franta Z."/>
            <person name="Pedra J.H."/>
            <person name="Ribeiro J.M."/>
        </authorList>
    </citation>
    <scope>NUCLEOTIDE SEQUENCE</scope>
</reference>
<protein>
    <recommendedName>
        <fullName evidence="17">Spartin</fullName>
    </recommendedName>
</protein>
<dbReference type="InterPro" id="IPR009686">
    <property type="entry name" value="Senescence/spartin_C"/>
</dbReference>
<evidence type="ECO:0000259" key="18">
    <source>
        <dbReference type="SMART" id="SM00745"/>
    </source>
</evidence>
<dbReference type="PANTHER" id="PTHR21068">
    <property type="entry name" value="SPARTIN"/>
    <property type="match status" value="1"/>
</dbReference>
<evidence type="ECO:0000256" key="9">
    <source>
        <dbReference type="ARBA" id="ARBA00022843"/>
    </source>
</evidence>
<comment type="function">
    <text evidence="15">Lipophagy receptor that plays an important role in lipid droplet (LD) turnover in motor neurons. Localizes to LDs and interacts with components of the autophagy machinery, such as MAP1LC3A/C proteins to deliver LDs to autophagosomes for degradation via lipophagy. Lipid transfer protein required for lipid droplet degradation, including by lipophagy. Can bind and transfer all lipid species found in lipid droplets, from phospholipids to triglycerides and sterol esters but the direction of lipid transfer by spartin and its cargos are unknown. May be implicated in endosomal trafficking, or microtubule dynamics, or both. Participates in cytokinesis.</text>
</comment>
<dbReference type="InterPro" id="IPR045036">
    <property type="entry name" value="Spartin-like"/>
</dbReference>
<evidence type="ECO:0000256" key="14">
    <source>
        <dbReference type="ARBA" id="ARBA00023121"/>
    </source>
</evidence>
<feature type="domain" description="MIT" evidence="18">
    <location>
        <begin position="11"/>
        <end position="89"/>
    </location>
</feature>
<sequence>PAEKADVMDALRKNHDEAFLYVAQGLSYEERGEHALAAEMYQKGLERLDTALGIQAQLPDREGPQWDEVRTLQRKMCSIRNEVEFRLQAIAEAGGNDALFADRPPSYDEAVGGTQQQQLDRNRGHYRDAEVLLSIDGGVQMFYVSADGAVTSPPASTDLRVYRFASRPDARSDSGPSVPPAWLQVGTWIYPLVPNESPALRSAYGAYLFPDVDSSREAGATVGVLLPSDLSPEMHAVFESLMEDLTAMKIQSIVLRGETRHLEALSEPVRVRRDLRFSQKISDGIVSGSEMLSKGLNRGAVLTSEALRMGAVRLKQYLQPSAGPVPVDPRIKQGMELLRNVTGSVRGVSEVVVNKVGDLAVALGQRVAKNVACEGCVATTSGAGAGGTMNDVFVIASGGVRGVSTLYMGLENAAKTLASSLANETVQIVGHKYGQDAAQVVDHAIYSVGNVALTTNSVRSLGVKGLAKRTAKETGKAILEEYVSSLERDPRFSGDPLVASLRMQPK</sequence>
<keyword evidence="6" id="KW-1017">Isopeptide bond</keyword>
<evidence type="ECO:0000256" key="1">
    <source>
        <dbReference type="ARBA" id="ARBA00004214"/>
    </source>
</evidence>
<evidence type="ECO:0000256" key="10">
    <source>
        <dbReference type="ARBA" id="ARBA00022963"/>
    </source>
</evidence>
<dbReference type="GO" id="GO:0008289">
    <property type="term" value="F:lipid binding"/>
    <property type="evidence" value="ECO:0007669"/>
    <property type="project" value="UniProtKB-KW"/>
</dbReference>
<dbReference type="PANTHER" id="PTHR21068:SF43">
    <property type="entry name" value="SPARTIN"/>
    <property type="match status" value="1"/>
</dbReference>
<name>A0A090XCV0_IXORI</name>
<evidence type="ECO:0000256" key="13">
    <source>
        <dbReference type="ARBA" id="ARBA00023098"/>
    </source>
</evidence>
<dbReference type="GO" id="GO:0051301">
    <property type="term" value="P:cell division"/>
    <property type="evidence" value="ECO:0007669"/>
    <property type="project" value="TreeGrafter"/>
</dbReference>
<dbReference type="Gene3D" id="1.20.58.80">
    <property type="entry name" value="Phosphotransferase system, lactose/cellobiose-type IIA subunit"/>
    <property type="match status" value="1"/>
</dbReference>
<evidence type="ECO:0000256" key="11">
    <source>
        <dbReference type="ARBA" id="ARBA00022990"/>
    </source>
</evidence>
<keyword evidence="12" id="KW-0445">Lipid transport</keyword>
<dbReference type="GO" id="GO:0061724">
    <property type="term" value="P:lipophagy"/>
    <property type="evidence" value="ECO:0007669"/>
    <property type="project" value="UniProtKB-ARBA"/>
</dbReference>
<evidence type="ECO:0000256" key="4">
    <source>
        <dbReference type="ARBA" id="ARBA00022448"/>
    </source>
</evidence>
<keyword evidence="9" id="KW-0832">Ubl conjugation</keyword>
<dbReference type="GO" id="GO:0005886">
    <property type="term" value="C:plasma membrane"/>
    <property type="evidence" value="ECO:0007669"/>
    <property type="project" value="TreeGrafter"/>
</dbReference>
<dbReference type="InterPro" id="IPR007330">
    <property type="entry name" value="MIT_dom"/>
</dbReference>
<dbReference type="GO" id="GO:0030496">
    <property type="term" value="C:midbody"/>
    <property type="evidence" value="ECO:0007669"/>
    <property type="project" value="UniProtKB-SubCell"/>
</dbReference>
<comment type="subunit">
    <text evidence="16">Interacts with ITCH and WWP1. Interacts (via MIT domain) with IST1; leading to the recruitment of SPART to midbodies. Interacts with MAP1LC3A and MAP1LC3C.</text>
</comment>
<keyword evidence="8" id="KW-0551">Lipid droplet</keyword>
<organism evidence="19">
    <name type="scientific">Ixodes ricinus</name>
    <name type="common">Common tick</name>
    <name type="synonym">Acarus ricinus</name>
    <dbReference type="NCBI Taxonomy" id="34613"/>
    <lineage>
        <taxon>Eukaryota</taxon>
        <taxon>Metazoa</taxon>
        <taxon>Ecdysozoa</taxon>
        <taxon>Arthropoda</taxon>
        <taxon>Chelicerata</taxon>
        <taxon>Arachnida</taxon>
        <taxon>Acari</taxon>
        <taxon>Parasitiformes</taxon>
        <taxon>Ixodida</taxon>
        <taxon>Ixodoidea</taxon>
        <taxon>Ixodidae</taxon>
        <taxon>Ixodinae</taxon>
        <taxon>Ixodes</taxon>
    </lineage>
</organism>
<proteinExistence type="evidence at transcript level"/>
<evidence type="ECO:0000256" key="17">
    <source>
        <dbReference type="ARBA" id="ARBA00067916"/>
    </source>
</evidence>
<dbReference type="SMART" id="SM00745">
    <property type="entry name" value="MIT"/>
    <property type="match status" value="1"/>
</dbReference>
<evidence type="ECO:0000256" key="16">
    <source>
        <dbReference type="ARBA" id="ARBA00064034"/>
    </source>
</evidence>
<dbReference type="GO" id="GO:0005737">
    <property type="term" value="C:cytoplasm"/>
    <property type="evidence" value="ECO:0007669"/>
    <property type="project" value="UniProtKB-SubCell"/>
</dbReference>
<dbReference type="GO" id="GO:0006869">
    <property type="term" value="P:lipid transport"/>
    <property type="evidence" value="ECO:0007669"/>
    <property type="project" value="UniProtKB-KW"/>
</dbReference>
<evidence type="ECO:0000256" key="2">
    <source>
        <dbReference type="ARBA" id="ARBA00004496"/>
    </source>
</evidence>
<keyword evidence="10" id="KW-0442">Lipid degradation</keyword>
<dbReference type="FunFam" id="1.20.58.80:FF:000009">
    <property type="entry name" value="spartin isoform X1"/>
    <property type="match status" value="1"/>
</dbReference>